<dbReference type="AlphaFoldDB" id="A0A397ABW6"/>
<feature type="compositionally biased region" description="Low complexity" evidence="3">
    <location>
        <begin position="84"/>
        <end position="117"/>
    </location>
</feature>
<accession>A0A397ABW6</accession>
<comment type="caution">
    <text evidence="5">The sequence shown here is derived from an EMBL/GenBank/DDBJ whole genome shotgun (WGS) entry which is preliminary data.</text>
</comment>
<dbReference type="InterPro" id="IPR036546">
    <property type="entry name" value="MED15_KIX"/>
</dbReference>
<comment type="subcellular location">
    <subcellularLocation>
        <location evidence="1">Nucleus</location>
    </subcellularLocation>
</comment>
<dbReference type="VEuPathDB" id="FungiDB:H257_11263"/>
<feature type="domain" description="Mediator complex subunit 15 KIX" evidence="4">
    <location>
        <begin position="153"/>
        <end position="221"/>
    </location>
</feature>
<name>A0A397ABW6_APHAT</name>
<feature type="region of interest" description="Disordered" evidence="3">
    <location>
        <begin position="220"/>
        <end position="256"/>
    </location>
</feature>
<protein>
    <recommendedName>
        <fullName evidence="4">Mediator complex subunit 15 KIX domain-containing protein</fullName>
    </recommendedName>
</protein>
<dbReference type="Pfam" id="PF16987">
    <property type="entry name" value="KIX_2"/>
    <property type="match status" value="1"/>
</dbReference>
<reference evidence="5 6" key="1">
    <citation type="submission" date="2018-08" db="EMBL/GenBank/DDBJ databases">
        <title>Aphanomyces genome sequencing and annotation.</title>
        <authorList>
            <person name="Minardi D."/>
            <person name="Oidtmann B."/>
            <person name="Van Der Giezen M."/>
            <person name="Studholme D.J."/>
        </authorList>
    </citation>
    <scope>NUCLEOTIDE SEQUENCE [LARGE SCALE GENOMIC DNA]</scope>
    <source>
        <strain evidence="5 6">Yx</strain>
    </source>
</reference>
<feature type="compositionally biased region" description="Low complexity" evidence="3">
    <location>
        <begin position="68"/>
        <end position="77"/>
    </location>
</feature>
<dbReference type="Proteomes" id="UP000266239">
    <property type="component" value="Unassembled WGS sequence"/>
</dbReference>
<feature type="region of interest" description="Disordered" evidence="3">
    <location>
        <begin position="1"/>
        <end position="36"/>
    </location>
</feature>
<evidence type="ECO:0000259" key="4">
    <source>
        <dbReference type="Pfam" id="PF16987"/>
    </source>
</evidence>
<dbReference type="GO" id="GO:0005634">
    <property type="term" value="C:nucleus"/>
    <property type="evidence" value="ECO:0007669"/>
    <property type="project" value="UniProtKB-SubCell"/>
</dbReference>
<feature type="region of interest" description="Disordered" evidence="3">
    <location>
        <begin position="68"/>
        <end position="117"/>
    </location>
</feature>
<evidence type="ECO:0000313" key="5">
    <source>
        <dbReference type="EMBL" id="RHY05072.1"/>
    </source>
</evidence>
<evidence type="ECO:0000256" key="3">
    <source>
        <dbReference type="SAM" id="MobiDB-lite"/>
    </source>
</evidence>
<keyword evidence="2" id="KW-0539">Nucleus</keyword>
<feature type="compositionally biased region" description="Low complexity" evidence="3">
    <location>
        <begin position="1"/>
        <end position="16"/>
    </location>
</feature>
<evidence type="ECO:0000256" key="2">
    <source>
        <dbReference type="ARBA" id="ARBA00023242"/>
    </source>
</evidence>
<evidence type="ECO:0000256" key="1">
    <source>
        <dbReference type="ARBA" id="ARBA00004123"/>
    </source>
</evidence>
<feature type="non-terminal residue" evidence="5">
    <location>
        <position position="387"/>
    </location>
</feature>
<sequence length="387" mass="42077">MNPGMSHHPGMSGMMSNQPGMPQHQQHGMSGMNPNAMMGMGMGMPQGNNQPGGNMGGGGGMGGHNPMQHMSHQQQHHSGGGGQHHMMNSMQHGGSMNHPMNSMGNMNNGGMLGNMHPSSSNAAAMGYTNTNLSYGNSQPMTSTLPGQSIAHIEWRAQFNRDQRASLIAKVYHELVRVSTEPPGIALWINVAWFELTLFKECQTREDYINQIIKRLQHLKTQGGDIPPGPGGRNHPGSGMPSHPQQPPHNPSAAAPYSMNYNPNNSLAINTGMLAPSSGHLNGGGGGFPPQSSSSNHAMLKAKYLTDVSTVHSAFKKYVDHMKQDHESDQKQKLSYLLAYVQLCANVLDEDASTHPARTLDELEKVNKYVVRIVLPYLKKLKTEKDRR</sequence>
<evidence type="ECO:0000313" key="6">
    <source>
        <dbReference type="Proteomes" id="UP000266239"/>
    </source>
</evidence>
<organism evidence="5 6">
    <name type="scientific">Aphanomyces astaci</name>
    <name type="common">Crayfish plague agent</name>
    <dbReference type="NCBI Taxonomy" id="112090"/>
    <lineage>
        <taxon>Eukaryota</taxon>
        <taxon>Sar</taxon>
        <taxon>Stramenopiles</taxon>
        <taxon>Oomycota</taxon>
        <taxon>Saprolegniomycetes</taxon>
        <taxon>Saprolegniales</taxon>
        <taxon>Verrucalvaceae</taxon>
        <taxon>Aphanomyces</taxon>
    </lineage>
</organism>
<feature type="compositionally biased region" description="Polar residues" evidence="3">
    <location>
        <begin position="17"/>
        <end position="27"/>
    </location>
</feature>
<proteinExistence type="predicted"/>
<gene>
    <name evidence="5" type="ORF">DYB25_010352</name>
</gene>
<dbReference type="EMBL" id="QUTA01008007">
    <property type="protein sequence ID" value="RHY05072.1"/>
    <property type="molecule type" value="Genomic_DNA"/>
</dbReference>